<sequence length="94" mass="10953">MCRWLSPFGESTVRTALNYNYHRAAGRILCRGLKYMTGPFSLRFDPPPFQSHVPPQNVKNKKPKKIQAYKKTSSEVRDFYLVKFTLALIFQIGR</sequence>
<dbReference type="Proteomes" id="UP000694005">
    <property type="component" value="Chromosome A06"/>
</dbReference>
<evidence type="ECO:0000313" key="1">
    <source>
        <dbReference type="EMBL" id="CAG7870438.1"/>
    </source>
</evidence>
<accession>A0A8D9D9F6</accession>
<organism evidence="1 2">
    <name type="scientific">Brassica campestris</name>
    <name type="common">Field mustard</name>
    <dbReference type="NCBI Taxonomy" id="3711"/>
    <lineage>
        <taxon>Eukaryota</taxon>
        <taxon>Viridiplantae</taxon>
        <taxon>Streptophyta</taxon>
        <taxon>Embryophyta</taxon>
        <taxon>Tracheophyta</taxon>
        <taxon>Spermatophyta</taxon>
        <taxon>Magnoliopsida</taxon>
        <taxon>eudicotyledons</taxon>
        <taxon>Gunneridae</taxon>
        <taxon>Pentapetalae</taxon>
        <taxon>rosids</taxon>
        <taxon>malvids</taxon>
        <taxon>Brassicales</taxon>
        <taxon>Brassicaceae</taxon>
        <taxon>Brassiceae</taxon>
        <taxon>Brassica</taxon>
    </lineage>
</organism>
<dbReference type="AlphaFoldDB" id="A0A8D9D9F6"/>
<dbReference type="Gramene" id="A06p26780.2_BraZ1">
    <property type="protein sequence ID" value="A06p26780.2_BraZ1.CDS"/>
    <property type="gene ID" value="A06g26780.2_BraZ1"/>
</dbReference>
<reference evidence="1 2" key="1">
    <citation type="submission" date="2021-07" db="EMBL/GenBank/DDBJ databases">
        <authorList>
            <consortium name="Genoscope - CEA"/>
            <person name="William W."/>
        </authorList>
    </citation>
    <scope>NUCLEOTIDE SEQUENCE [LARGE SCALE GENOMIC DNA]</scope>
</reference>
<name>A0A8D9D9F6_BRACM</name>
<dbReference type="EMBL" id="LS974622">
    <property type="protein sequence ID" value="CAG7870438.1"/>
    <property type="molecule type" value="Genomic_DNA"/>
</dbReference>
<protein>
    <submittedName>
        <fullName evidence="1">Uncharacterized protein</fullName>
    </submittedName>
</protein>
<proteinExistence type="predicted"/>
<evidence type="ECO:0000313" key="2">
    <source>
        <dbReference type="Proteomes" id="UP000694005"/>
    </source>
</evidence>
<gene>
    <name evidence="1" type="ORF">BRAPAZ1V2_A06P26780.2</name>
</gene>